<comment type="caution">
    <text evidence="2">The sequence shown here is derived from an EMBL/GenBank/DDBJ whole genome shotgun (WGS) entry which is preliminary data.</text>
</comment>
<feature type="compositionally biased region" description="Low complexity" evidence="1">
    <location>
        <begin position="1"/>
        <end position="10"/>
    </location>
</feature>
<feature type="compositionally biased region" description="Acidic residues" evidence="1">
    <location>
        <begin position="11"/>
        <end position="29"/>
    </location>
</feature>
<protein>
    <submittedName>
        <fullName evidence="2">Uncharacterized protein</fullName>
    </submittedName>
</protein>
<evidence type="ECO:0000256" key="1">
    <source>
        <dbReference type="SAM" id="MobiDB-lite"/>
    </source>
</evidence>
<keyword evidence="3" id="KW-1185">Reference proteome</keyword>
<dbReference type="Proteomes" id="UP000033551">
    <property type="component" value="Unassembled WGS sequence"/>
</dbReference>
<feature type="region of interest" description="Disordered" evidence="1">
    <location>
        <begin position="1"/>
        <end position="56"/>
    </location>
</feature>
<feature type="compositionally biased region" description="Low complexity" evidence="1">
    <location>
        <begin position="46"/>
        <end position="56"/>
    </location>
</feature>
<name>A0A0F4JB88_9ACTN</name>
<accession>A0A0F4JB88</accession>
<proteinExistence type="predicted"/>
<dbReference type="AlphaFoldDB" id="A0A0F4JB88"/>
<gene>
    <name evidence="2" type="ORF">VR44_19110</name>
</gene>
<dbReference type="EMBL" id="JZWV01000524">
    <property type="protein sequence ID" value="KJY31003.1"/>
    <property type="molecule type" value="Genomic_DNA"/>
</dbReference>
<reference evidence="2 3" key="1">
    <citation type="submission" date="2015-02" db="EMBL/GenBank/DDBJ databases">
        <authorList>
            <person name="Ju K.-S."/>
            <person name="Doroghazi J.R."/>
            <person name="Metcalf W."/>
        </authorList>
    </citation>
    <scope>NUCLEOTIDE SEQUENCE [LARGE SCALE GENOMIC DNA]</scope>
    <source>
        <strain evidence="2 3">NRRL ISP-5550</strain>
    </source>
</reference>
<evidence type="ECO:0000313" key="3">
    <source>
        <dbReference type="Proteomes" id="UP000033551"/>
    </source>
</evidence>
<sequence>MTGFTAGASDCEGEAEAEADGDEDSDGDGEAVPGLSSCLDADAEGEATGADGAAGAEPECCGPHAVAAKATAVARPSVRMMALCRCIAVPPDSSSCT</sequence>
<organism evidence="2 3">
    <name type="scientific">Streptomyces katrae</name>
    <dbReference type="NCBI Taxonomy" id="68223"/>
    <lineage>
        <taxon>Bacteria</taxon>
        <taxon>Bacillati</taxon>
        <taxon>Actinomycetota</taxon>
        <taxon>Actinomycetes</taxon>
        <taxon>Kitasatosporales</taxon>
        <taxon>Streptomycetaceae</taxon>
        <taxon>Streptomyces</taxon>
    </lineage>
</organism>
<evidence type="ECO:0000313" key="2">
    <source>
        <dbReference type="EMBL" id="KJY31003.1"/>
    </source>
</evidence>